<evidence type="ECO:0000256" key="4">
    <source>
        <dbReference type="ARBA" id="ARBA00023136"/>
    </source>
</evidence>
<keyword evidence="8" id="KW-1185">Reference proteome</keyword>
<feature type="transmembrane region" description="Helical" evidence="5">
    <location>
        <begin position="355"/>
        <end position="377"/>
    </location>
</feature>
<feature type="domain" description="Major facilitator superfamily (MFS) profile" evidence="6">
    <location>
        <begin position="1"/>
        <end position="421"/>
    </location>
</feature>
<dbReference type="CDD" id="cd17476">
    <property type="entry name" value="MFS_Amf1_MDR_like"/>
    <property type="match status" value="1"/>
</dbReference>
<gene>
    <name evidence="7" type="ORF">EJ08DRAFT_644513</name>
</gene>
<organism evidence="7 8">
    <name type="scientific">Tothia fuscella</name>
    <dbReference type="NCBI Taxonomy" id="1048955"/>
    <lineage>
        <taxon>Eukaryota</taxon>
        <taxon>Fungi</taxon>
        <taxon>Dikarya</taxon>
        <taxon>Ascomycota</taxon>
        <taxon>Pezizomycotina</taxon>
        <taxon>Dothideomycetes</taxon>
        <taxon>Pleosporomycetidae</taxon>
        <taxon>Venturiales</taxon>
        <taxon>Cylindrosympodiaceae</taxon>
        <taxon>Tothia</taxon>
    </lineage>
</organism>
<dbReference type="InterPro" id="IPR036259">
    <property type="entry name" value="MFS_trans_sf"/>
</dbReference>
<dbReference type="AlphaFoldDB" id="A0A9P4U5G5"/>
<dbReference type="InterPro" id="IPR020846">
    <property type="entry name" value="MFS_dom"/>
</dbReference>
<reference evidence="7" key="1">
    <citation type="journal article" date="2020" name="Stud. Mycol.">
        <title>101 Dothideomycetes genomes: a test case for predicting lifestyles and emergence of pathogens.</title>
        <authorList>
            <person name="Haridas S."/>
            <person name="Albert R."/>
            <person name="Binder M."/>
            <person name="Bloem J."/>
            <person name="Labutti K."/>
            <person name="Salamov A."/>
            <person name="Andreopoulos B."/>
            <person name="Baker S."/>
            <person name="Barry K."/>
            <person name="Bills G."/>
            <person name="Bluhm B."/>
            <person name="Cannon C."/>
            <person name="Castanera R."/>
            <person name="Culley D."/>
            <person name="Daum C."/>
            <person name="Ezra D."/>
            <person name="Gonzalez J."/>
            <person name="Henrissat B."/>
            <person name="Kuo A."/>
            <person name="Liang C."/>
            <person name="Lipzen A."/>
            <person name="Lutzoni F."/>
            <person name="Magnuson J."/>
            <person name="Mondo S."/>
            <person name="Nolan M."/>
            <person name="Ohm R."/>
            <person name="Pangilinan J."/>
            <person name="Park H.-J."/>
            <person name="Ramirez L."/>
            <person name="Alfaro M."/>
            <person name="Sun H."/>
            <person name="Tritt A."/>
            <person name="Yoshinaga Y."/>
            <person name="Zwiers L.-H."/>
            <person name="Turgeon B."/>
            <person name="Goodwin S."/>
            <person name="Spatafora J."/>
            <person name="Crous P."/>
            <person name="Grigoriev I."/>
        </authorList>
    </citation>
    <scope>NUCLEOTIDE SEQUENCE</scope>
    <source>
        <strain evidence="7">CBS 130266</strain>
    </source>
</reference>
<accession>A0A9P4U5G5</accession>
<evidence type="ECO:0000256" key="1">
    <source>
        <dbReference type="ARBA" id="ARBA00004141"/>
    </source>
</evidence>
<dbReference type="GO" id="GO:0016020">
    <property type="term" value="C:membrane"/>
    <property type="evidence" value="ECO:0007669"/>
    <property type="project" value="UniProtKB-SubCell"/>
</dbReference>
<keyword evidence="4 5" id="KW-0472">Membrane</keyword>
<dbReference type="PANTHER" id="PTHR42718:SF1">
    <property type="entry name" value="LOW AFFINITY AMMONIUM TRANSPORTER"/>
    <property type="match status" value="1"/>
</dbReference>
<feature type="transmembrane region" description="Helical" evidence="5">
    <location>
        <begin position="292"/>
        <end position="311"/>
    </location>
</feature>
<comment type="caution">
    <text evidence="7">The sequence shown here is derived from an EMBL/GenBank/DDBJ whole genome shotgun (WGS) entry which is preliminary data.</text>
</comment>
<feature type="transmembrane region" description="Helical" evidence="5">
    <location>
        <begin position="229"/>
        <end position="249"/>
    </location>
</feature>
<keyword evidence="3 5" id="KW-1133">Transmembrane helix</keyword>
<comment type="subcellular location">
    <subcellularLocation>
        <location evidence="1">Membrane</location>
        <topology evidence="1">Multi-pass membrane protein</topology>
    </subcellularLocation>
</comment>
<protein>
    <submittedName>
        <fullName evidence="7">MFS general substrate transporter</fullName>
    </submittedName>
</protein>
<feature type="transmembrane region" description="Helical" evidence="5">
    <location>
        <begin position="85"/>
        <end position="111"/>
    </location>
</feature>
<evidence type="ECO:0000256" key="5">
    <source>
        <dbReference type="SAM" id="Phobius"/>
    </source>
</evidence>
<feature type="transmembrane region" description="Helical" evidence="5">
    <location>
        <begin position="190"/>
        <end position="208"/>
    </location>
</feature>
<evidence type="ECO:0000256" key="2">
    <source>
        <dbReference type="ARBA" id="ARBA00022692"/>
    </source>
</evidence>
<keyword evidence="2 5" id="KW-0812">Transmembrane</keyword>
<evidence type="ECO:0000313" key="7">
    <source>
        <dbReference type="EMBL" id="KAF2436972.1"/>
    </source>
</evidence>
<dbReference type="Proteomes" id="UP000800235">
    <property type="component" value="Unassembled WGS sequence"/>
</dbReference>
<feature type="transmembrane region" description="Helical" evidence="5">
    <location>
        <begin position="117"/>
        <end position="138"/>
    </location>
</feature>
<name>A0A9P4U5G5_9PEZI</name>
<dbReference type="PANTHER" id="PTHR42718">
    <property type="entry name" value="MAJOR FACILITATOR SUPERFAMILY MULTIDRUG TRANSPORTER MFSC"/>
    <property type="match status" value="1"/>
</dbReference>
<evidence type="ECO:0000313" key="8">
    <source>
        <dbReference type="Proteomes" id="UP000800235"/>
    </source>
</evidence>
<dbReference type="GO" id="GO:0022857">
    <property type="term" value="F:transmembrane transporter activity"/>
    <property type="evidence" value="ECO:0007669"/>
    <property type="project" value="InterPro"/>
</dbReference>
<dbReference type="OrthoDB" id="2428527at2759"/>
<feature type="transmembrane region" description="Helical" evidence="5">
    <location>
        <begin position="261"/>
        <end position="285"/>
    </location>
</feature>
<dbReference type="InterPro" id="IPR011701">
    <property type="entry name" value="MFS"/>
</dbReference>
<dbReference type="Gene3D" id="1.20.1250.20">
    <property type="entry name" value="MFS general substrate transporter like domains"/>
    <property type="match status" value="2"/>
</dbReference>
<feature type="transmembrane region" description="Helical" evidence="5">
    <location>
        <begin position="317"/>
        <end position="343"/>
    </location>
</feature>
<evidence type="ECO:0000256" key="3">
    <source>
        <dbReference type="ARBA" id="ARBA00022989"/>
    </source>
</evidence>
<feature type="transmembrane region" description="Helical" evidence="5">
    <location>
        <begin position="397"/>
        <end position="422"/>
    </location>
</feature>
<dbReference type="EMBL" id="MU007009">
    <property type="protein sequence ID" value="KAF2436972.1"/>
    <property type="molecule type" value="Genomic_DNA"/>
</dbReference>
<feature type="transmembrane region" description="Helical" evidence="5">
    <location>
        <begin position="57"/>
        <end position="78"/>
    </location>
</feature>
<dbReference type="Pfam" id="PF07690">
    <property type="entry name" value="MFS_1"/>
    <property type="match status" value="1"/>
</dbReference>
<proteinExistence type="predicted"/>
<feature type="transmembrane region" description="Helical" evidence="5">
    <location>
        <begin position="25"/>
        <end position="45"/>
    </location>
</feature>
<evidence type="ECO:0000259" key="6">
    <source>
        <dbReference type="PROSITE" id="PS50850"/>
    </source>
</evidence>
<dbReference type="SUPFAM" id="SSF103473">
    <property type="entry name" value="MFS general substrate transporter"/>
    <property type="match status" value="1"/>
</dbReference>
<dbReference type="PROSITE" id="PS50850">
    <property type="entry name" value="MFS"/>
    <property type="match status" value="1"/>
</dbReference>
<sequence length="429" mass="46946">MHGPIHVAFILFSGRLGDLYGYKRLLLLGFSWFALWSAIAGLAVYCKRDVLFIFARVFQGIGPAVILPNGLAILGVMYRPGKRKAMVFSIFGACAPNGSIAGSLFGALFAQKVWWPWAFWSFALVLAATVVVGLFAIPDPPRKVAAVKRKGMRNTLDELDLLGAACGITALILFNFAWNQAPIVGWDKPYVYICLILGIAFIPIFFYVELRVANNPIIPFHAFSRDVSFVLACIACGWATFGIWVYYAWQFYENLRLATPLLATAWLSPVAISGAIASIATGWLLGHLRPAWVMLFALTAFTIGIILQMTMPIHQIYWTQAFIGTVIIPWGMDMSFPAATLILSNAVRKEHQGVAASLVNTIVNYSISLGLGFAGTVEVHVNNGGTTREDILKGYRGAMYVGAALSVLGLLISLSFLLKGILGARRDRR</sequence>
<feature type="transmembrane region" description="Helical" evidence="5">
    <location>
        <begin position="159"/>
        <end position="178"/>
    </location>
</feature>